<feature type="compositionally biased region" description="Polar residues" evidence="1">
    <location>
        <begin position="282"/>
        <end position="298"/>
    </location>
</feature>
<organism evidence="2 3">
    <name type="scientific">Prunus persica</name>
    <name type="common">Peach</name>
    <name type="synonym">Amygdalus persica</name>
    <dbReference type="NCBI Taxonomy" id="3760"/>
    <lineage>
        <taxon>Eukaryota</taxon>
        <taxon>Viridiplantae</taxon>
        <taxon>Streptophyta</taxon>
        <taxon>Embryophyta</taxon>
        <taxon>Tracheophyta</taxon>
        <taxon>Spermatophyta</taxon>
        <taxon>Magnoliopsida</taxon>
        <taxon>eudicotyledons</taxon>
        <taxon>Gunneridae</taxon>
        <taxon>Pentapetalae</taxon>
        <taxon>rosids</taxon>
        <taxon>fabids</taxon>
        <taxon>Rosales</taxon>
        <taxon>Rosaceae</taxon>
        <taxon>Amygdaloideae</taxon>
        <taxon>Amygdaleae</taxon>
        <taxon>Prunus</taxon>
    </lineage>
</organism>
<name>A0A251PH10_PRUPE</name>
<feature type="compositionally biased region" description="Basic and acidic residues" evidence="1">
    <location>
        <begin position="151"/>
        <end position="179"/>
    </location>
</feature>
<dbReference type="PANTHER" id="PTHR37187:SF19">
    <property type="entry name" value="(RAPE) HYPOTHETICAL PROTEIN"/>
    <property type="match status" value="1"/>
</dbReference>
<sequence length="338" mass="36096">MPSGAKKRKAAKKKKEKETHNGKSSTDDNPQGNNEVTSQDEKGSDGGEVGCTAFQEHHNQQDPFKKSNEELGERGPSSVPPVVSEDKSGKGAPSGVEAVQKVGLKNDDGVRIERELKQDSASKNVIIEDAKSAKGSHNGDDRSSSSSSSDDESRVVERRQKEDSYASVSEEKPHNDLVRSIDSSPPEVIQTTEGAPAVKNTSSVTESTPVESSVFSNVVVKTGLENGAEKLLPTGTPVTLTDPVLKKIENRTSPLLNETAKASSSMVESVSRENESKVLPSLGTSRAQVSNDAESSKNPEIPEYSEKQPLVTPAPPVPRKTSWFSCCGILEVITGSSR</sequence>
<dbReference type="eggNOG" id="ENOG502S15Q">
    <property type="taxonomic scope" value="Eukaryota"/>
</dbReference>
<feature type="compositionally biased region" description="Basic and acidic residues" evidence="1">
    <location>
        <begin position="104"/>
        <end position="143"/>
    </location>
</feature>
<feature type="compositionally biased region" description="Low complexity" evidence="1">
    <location>
        <begin position="201"/>
        <end position="211"/>
    </location>
</feature>
<evidence type="ECO:0000313" key="2">
    <source>
        <dbReference type="EMBL" id="ONI10866.1"/>
    </source>
</evidence>
<evidence type="ECO:0000313" key="3">
    <source>
        <dbReference type="Proteomes" id="UP000006882"/>
    </source>
</evidence>
<protein>
    <submittedName>
        <fullName evidence="2">Uncharacterized protein</fullName>
    </submittedName>
</protein>
<feature type="region of interest" description="Disordered" evidence="1">
    <location>
        <begin position="257"/>
        <end position="316"/>
    </location>
</feature>
<feature type="compositionally biased region" description="Polar residues" evidence="1">
    <location>
        <begin position="257"/>
        <end position="268"/>
    </location>
</feature>
<feature type="compositionally biased region" description="Basic residues" evidence="1">
    <location>
        <begin position="1"/>
        <end position="15"/>
    </location>
</feature>
<gene>
    <name evidence="2" type="ORF">PRUPE_4G073200</name>
</gene>
<evidence type="ECO:0000256" key="1">
    <source>
        <dbReference type="SAM" id="MobiDB-lite"/>
    </source>
</evidence>
<dbReference type="STRING" id="3760.A0A251PH10"/>
<dbReference type="OrthoDB" id="1930727at2759"/>
<dbReference type="Proteomes" id="UP000006882">
    <property type="component" value="Chromosome G4"/>
</dbReference>
<proteinExistence type="predicted"/>
<feature type="compositionally biased region" description="Polar residues" evidence="1">
    <location>
        <begin position="22"/>
        <end position="37"/>
    </location>
</feature>
<dbReference type="Gramene" id="ONI10866">
    <property type="protein sequence ID" value="ONI10866"/>
    <property type="gene ID" value="PRUPE_4G073200"/>
</dbReference>
<accession>A0A251PH10</accession>
<dbReference type="PANTHER" id="PTHR37187">
    <property type="entry name" value="EXPRESSED PROTEIN"/>
    <property type="match status" value="1"/>
</dbReference>
<dbReference type="EMBL" id="CM007654">
    <property type="protein sequence ID" value="ONI10866.1"/>
    <property type="molecule type" value="Genomic_DNA"/>
</dbReference>
<feature type="compositionally biased region" description="Basic and acidic residues" evidence="1">
    <location>
        <begin position="55"/>
        <end position="73"/>
    </location>
</feature>
<keyword evidence="3" id="KW-1185">Reference proteome</keyword>
<feature type="region of interest" description="Disordered" evidence="1">
    <location>
        <begin position="1"/>
        <end position="211"/>
    </location>
</feature>
<reference evidence="2 3" key="1">
    <citation type="journal article" date="2013" name="Nat. Genet.">
        <title>The high-quality draft genome of peach (Prunus persica) identifies unique patterns of genetic diversity, domestication and genome evolution.</title>
        <authorList>
            <consortium name="International Peach Genome Initiative"/>
            <person name="Verde I."/>
            <person name="Abbott A.G."/>
            <person name="Scalabrin S."/>
            <person name="Jung S."/>
            <person name="Shu S."/>
            <person name="Marroni F."/>
            <person name="Zhebentyayeva T."/>
            <person name="Dettori M.T."/>
            <person name="Grimwood J."/>
            <person name="Cattonaro F."/>
            <person name="Zuccolo A."/>
            <person name="Rossini L."/>
            <person name="Jenkins J."/>
            <person name="Vendramin E."/>
            <person name="Meisel L.A."/>
            <person name="Decroocq V."/>
            <person name="Sosinski B."/>
            <person name="Prochnik S."/>
            <person name="Mitros T."/>
            <person name="Policriti A."/>
            <person name="Cipriani G."/>
            <person name="Dondini L."/>
            <person name="Ficklin S."/>
            <person name="Goodstein D.M."/>
            <person name="Xuan P."/>
            <person name="Del Fabbro C."/>
            <person name="Aramini V."/>
            <person name="Copetti D."/>
            <person name="Gonzalez S."/>
            <person name="Horner D.S."/>
            <person name="Falchi R."/>
            <person name="Lucas S."/>
            <person name="Mica E."/>
            <person name="Maldonado J."/>
            <person name="Lazzari B."/>
            <person name="Bielenberg D."/>
            <person name="Pirona R."/>
            <person name="Miculan M."/>
            <person name="Barakat A."/>
            <person name="Testolin R."/>
            <person name="Stella A."/>
            <person name="Tartarini S."/>
            <person name="Tonutti P."/>
            <person name="Arus P."/>
            <person name="Orellana A."/>
            <person name="Wells C."/>
            <person name="Main D."/>
            <person name="Vizzotto G."/>
            <person name="Silva H."/>
            <person name="Salamini F."/>
            <person name="Schmutz J."/>
            <person name="Morgante M."/>
            <person name="Rokhsar D.S."/>
        </authorList>
    </citation>
    <scope>NUCLEOTIDE SEQUENCE [LARGE SCALE GENOMIC DNA]</scope>
    <source>
        <strain evidence="3">cv. Nemared</strain>
    </source>
</reference>
<dbReference type="AlphaFoldDB" id="A0A251PH10"/>